<gene>
    <name evidence="3" type="ORF">CFH90_12340</name>
</gene>
<protein>
    <recommendedName>
        <fullName evidence="2">DUF2726 domain-containing protein</fullName>
    </recommendedName>
</protein>
<name>A0A3Q8XEF9_ACIJO</name>
<proteinExistence type="predicted"/>
<reference evidence="3 4" key="1">
    <citation type="submission" date="2017-06" db="EMBL/GenBank/DDBJ databases">
        <title>Complete Genome Sequence of the Carbazole-Degrading Bacterium Acinetobacter johnsonii IC001.</title>
        <authorList>
            <person name="Vejarano F."/>
            <person name="Suzuki-Minakuchi C."/>
            <person name="Ohtsubo Y."/>
            <person name="Tsuda M."/>
            <person name="Okada K."/>
            <person name="Nojiri H."/>
        </authorList>
    </citation>
    <scope>NUCLEOTIDE SEQUENCE [LARGE SCALE GENOMIC DNA]</scope>
    <source>
        <strain evidence="3 4">IC001</strain>
    </source>
</reference>
<organism evidence="3 4">
    <name type="scientific">Acinetobacter johnsonii</name>
    <dbReference type="NCBI Taxonomy" id="40214"/>
    <lineage>
        <taxon>Bacteria</taxon>
        <taxon>Pseudomonadati</taxon>
        <taxon>Pseudomonadota</taxon>
        <taxon>Gammaproteobacteria</taxon>
        <taxon>Moraxellales</taxon>
        <taxon>Moraxellaceae</taxon>
        <taxon>Acinetobacter</taxon>
    </lineage>
</organism>
<evidence type="ECO:0000256" key="1">
    <source>
        <dbReference type="SAM" id="Phobius"/>
    </source>
</evidence>
<keyword evidence="1" id="KW-0812">Transmembrane</keyword>
<dbReference type="AlphaFoldDB" id="A0A3Q8XEF9"/>
<sequence>MRVGFFFALENIVFDLSQIIFFIIGCFATITLVMMVYPDLFRRKQKFYAKHVITPFERKMFIRLKEAFPRHHVLAQVSFSSLITSDHYKIRAKFNRKVTDFVLLDEQLAVVVIIELDDPSHIGKEQEDAERDAMLNEAGYIVLRFTEIPSIRQLRKHIGITPAMRA</sequence>
<evidence type="ECO:0000313" key="3">
    <source>
        <dbReference type="EMBL" id="AZN64779.1"/>
    </source>
</evidence>
<evidence type="ECO:0000313" key="4">
    <source>
        <dbReference type="Proteomes" id="UP000276980"/>
    </source>
</evidence>
<dbReference type="RefSeq" id="WP_126037430.1">
    <property type="nucleotide sequence ID" value="NZ_CP022298.1"/>
</dbReference>
<accession>A0A3Q8XEF9</accession>
<dbReference type="Pfam" id="PF10881">
    <property type="entry name" value="DUF2726"/>
    <property type="match status" value="1"/>
</dbReference>
<evidence type="ECO:0000259" key="2">
    <source>
        <dbReference type="Pfam" id="PF10881"/>
    </source>
</evidence>
<feature type="transmembrane region" description="Helical" evidence="1">
    <location>
        <begin position="12"/>
        <end position="37"/>
    </location>
</feature>
<dbReference type="EMBL" id="CP022298">
    <property type="protein sequence ID" value="AZN64779.1"/>
    <property type="molecule type" value="Genomic_DNA"/>
</dbReference>
<keyword evidence="1" id="KW-0472">Membrane</keyword>
<dbReference type="Proteomes" id="UP000276980">
    <property type="component" value="Chromosome"/>
</dbReference>
<feature type="domain" description="DUF2726" evidence="2">
    <location>
        <begin position="50"/>
        <end position="156"/>
    </location>
</feature>
<dbReference type="PROSITE" id="PS51257">
    <property type="entry name" value="PROKAR_LIPOPROTEIN"/>
    <property type="match status" value="1"/>
</dbReference>
<keyword evidence="1" id="KW-1133">Transmembrane helix</keyword>
<dbReference type="InterPro" id="IPR024402">
    <property type="entry name" value="DUF2726"/>
</dbReference>